<feature type="domain" description="HTH marR-type" evidence="4">
    <location>
        <begin position="1"/>
        <end position="136"/>
    </location>
</feature>
<dbReference type="InterPro" id="IPR036388">
    <property type="entry name" value="WH-like_DNA-bd_sf"/>
</dbReference>
<dbReference type="OrthoDB" id="9795441at2"/>
<evidence type="ECO:0000313" key="6">
    <source>
        <dbReference type="EMBL" id="MUB62189.1"/>
    </source>
</evidence>
<dbReference type="PANTHER" id="PTHR42756">
    <property type="entry name" value="TRANSCRIPTIONAL REGULATOR, MARR"/>
    <property type="match status" value="1"/>
</dbReference>
<evidence type="ECO:0000256" key="2">
    <source>
        <dbReference type="ARBA" id="ARBA00023125"/>
    </source>
</evidence>
<proteinExistence type="predicted"/>
<evidence type="ECO:0000256" key="3">
    <source>
        <dbReference type="ARBA" id="ARBA00023163"/>
    </source>
</evidence>
<dbReference type="Proteomes" id="UP000434223">
    <property type="component" value="Unassembled WGS sequence"/>
</dbReference>
<dbReference type="Gene3D" id="1.10.10.10">
    <property type="entry name" value="Winged helix-like DNA-binding domain superfamily/Winged helix DNA-binding domain"/>
    <property type="match status" value="1"/>
</dbReference>
<evidence type="ECO:0000313" key="5">
    <source>
        <dbReference type="EMBL" id="GKH02512.1"/>
    </source>
</evidence>
<dbReference type="PANTHER" id="PTHR42756:SF1">
    <property type="entry name" value="TRANSCRIPTIONAL REPRESSOR OF EMRAB OPERON"/>
    <property type="match status" value="1"/>
</dbReference>
<accession>A0A174LUN0</accession>
<evidence type="ECO:0000256" key="1">
    <source>
        <dbReference type="ARBA" id="ARBA00023015"/>
    </source>
</evidence>
<organism evidence="6 7">
    <name type="scientific">Hungatella hathewayi</name>
    <dbReference type="NCBI Taxonomy" id="154046"/>
    <lineage>
        <taxon>Bacteria</taxon>
        <taxon>Bacillati</taxon>
        <taxon>Bacillota</taxon>
        <taxon>Clostridia</taxon>
        <taxon>Lachnospirales</taxon>
        <taxon>Lachnospiraceae</taxon>
        <taxon>Hungatella</taxon>
    </lineage>
</organism>
<keyword evidence="1" id="KW-0805">Transcription regulation</keyword>
<dbReference type="SMART" id="SM00347">
    <property type="entry name" value="HTH_MARR"/>
    <property type="match status" value="1"/>
</dbReference>
<dbReference type="InterPro" id="IPR036390">
    <property type="entry name" value="WH_DNA-bd_sf"/>
</dbReference>
<dbReference type="SUPFAM" id="SSF46785">
    <property type="entry name" value="Winged helix' DNA-binding domain"/>
    <property type="match status" value="1"/>
</dbReference>
<dbReference type="EMBL" id="BQNJ01000002">
    <property type="protein sequence ID" value="GKH02512.1"/>
    <property type="molecule type" value="Genomic_DNA"/>
</dbReference>
<dbReference type="EMBL" id="WNME01000002">
    <property type="protein sequence ID" value="MUB62189.1"/>
    <property type="molecule type" value="Genomic_DNA"/>
</dbReference>
<dbReference type="PROSITE" id="PS50995">
    <property type="entry name" value="HTH_MARR_2"/>
    <property type="match status" value="1"/>
</dbReference>
<dbReference type="Proteomes" id="UP001055091">
    <property type="component" value="Unassembled WGS sequence"/>
</dbReference>
<reference evidence="6 7" key="1">
    <citation type="submission" date="2019-09" db="EMBL/GenBank/DDBJ databases">
        <title>Draft genome sequencing of Hungatella hathewayi 123Y-2.</title>
        <authorList>
            <person name="Lv Q."/>
            <person name="Li S."/>
        </authorList>
    </citation>
    <scope>NUCLEOTIDE SEQUENCE [LARGE SCALE GENOMIC DNA]</scope>
    <source>
        <strain evidence="6 7">123Y-2</strain>
    </source>
</reference>
<reference evidence="5" key="2">
    <citation type="submission" date="2022-01" db="EMBL/GenBank/DDBJ databases">
        <title>Novel bile acid biosynthetic pathways are enriched in the microbiome of centenarians.</title>
        <authorList>
            <person name="Sato Y."/>
            <person name="Atarashi K."/>
            <person name="Plichta R.D."/>
            <person name="Arai Y."/>
            <person name="Sasajima S."/>
            <person name="Kearney M.S."/>
            <person name="Suda W."/>
            <person name="Takeshita K."/>
            <person name="Sasaki T."/>
            <person name="Okamoto S."/>
            <person name="Skelly N.A."/>
            <person name="Okamura Y."/>
            <person name="Vlamakis H."/>
            <person name="Li Y."/>
            <person name="Tanoue T."/>
            <person name="Takei H."/>
            <person name="Nittono H."/>
            <person name="Narushima S."/>
            <person name="Irie J."/>
            <person name="Itoh H."/>
            <person name="Moriya K."/>
            <person name="Sugiura Y."/>
            <person name="Suematsu M."/>
            <person name="Moritoki N."/>
            <person name="Shibata S."/>
            <person name="Littman R.D."/>
            <person name="Fischbach A.M."/>
            <person name="Uwamino Y."/>
            <person name="Inoue T."/>
            <person name="Honda A."/>
            <person name="Hattori M."/>
            <person name="Murai T."/>
            <person name="Xavier J.R."/>
            <person name="Hirose N."/>
            <person name="Honda K."/>
        </authorList>
    </citation>
    <scope>NUCLEOTIDE SEQUENCE</scope>
    <source>
        <strain evidence="5">CE91-St55</strain>
    </source>
</reference>
<dbReference type="GO" id="GO:0003677">
    <property type="term" value="F:DNA binding"/>
    <property type="evidence" value="ECO:0007669"/>
    <property type="project" value="UniProtKB-KW"/>
</dbReference>
<dbReference type="RefSeq" id="WP_055649157.1">
    <property type="nucleotide sequence ID" value="NZ_BQNJ01000002.1"/>
</dbReference>
<dbReference type="InterPro" id="IPR000835">
    <property type="entry name" value="HTH_MarR-typ"/>
</dbReference>
<keyword evidence="2" id="KW-0238">DNA-binding</keyword>
<gene>
    <name evidence="5" type="ORF">CE91St55_44930</name>
    <name evidence="6" type="ORF">GNE07_03770</name>
</gene>
<dbReference type="AlphaFoldDB" id="A0A174LUN0"/>
<sequence>MVISDLLSGAKSFHKIYNQSIQTAASRHGLSLMDGDVILFLYNNPDYDTAKDISTFRMLAKSGVSASVESLTGLGYLEGREDTADRRKIHLKLTEAALPAARDLKQTQQDFFDRLNRGISEEERQIFTDLLKRMMDNLKQTD</sequence>
<evidence type="ECO:0000313" key="7">
    <source>
        <dbReference type="Proteomes" id="UP000434223"/>
    </source>
</evidence>
<keyword evidence="3" id="KW-0804">Transcription</keyword>
<evidence type="ECO:0000259" key="4">
    <source>
        <dbReference type="PROSITE" id="PS50995"/>
    </source>
</evidence>
<name>A0A174LUN0_9FIRM</name>
<protein>
    <submittedName>
        <fullName evidence="6">MarR family transcriptional regulator</fullName>
    </submittedName>
</protein>
<comment type="caution">
    <text evidence="6">The sequence shown here is derived from an EMBL/GenBank/DDBJ whole genome shotgun (WGS) entry which is preliminary data.</text>
</comment>
<dbReference type="GO" id="GO:0003700">
    <property type="term" value="F:DNA-binding transcription factor activity"/>
    <property type="evidence" value="ECO:0007669"/>
    <property type="project" value="InterPro"/>
</dbReference>
<dbReference type="Pfam" id="PF12802">
    <property type="entry name" value="MarR_2"/>
    <property type="match status" value="1"/>
</dbReference>